<dbReference type="Pfam" id="PF00270">
    <property type="entry name" value="DEAD"/>
    <property type="match status" value="1"/>
</dbReference>
<dbReference type="Pfam" id="PF21010">
    <property type="entry name" value="HA2_C"/>
    <property type="match status" value="1"/>
</dbReference>
<keyword evidence="3" id="KW-0378">Hydrolase</keyword>
<accession>G7E717</accession>
<dbReference type="HOGENOM" id="CLU_001832_4_0_1"/>
<dbReference type="FunCoup" id="G7E717">
    <property type="interactions" value="431"/>
</dbReference>
<dbReference type="InterPro" id="IPR027417">
    <property type="entry name" value="P-loop_NTPase"/>
</dbReference>
<dbReference type="OrthoDB" id="5600252at2759"/>
<evidence type="ECO:0000313" key="11">
    <source>
        <dbReference type="EMBL" id="GAA98627.1"/>
    </source>
</evidence>
<dbReference type="Gene3D" id="3.10.110.10">
    <property type="entry name" value="Ubiquitin Conjugating Enzyme"/>
    <property type="match status" value="1"/>
</dbReference>
<dbReference type="Pfam" id="PF00271">
    <property type="entry name" value="Helicase_C"/>
    <property type="match status" value="1"/>
</dbReference>
<keyword evidence="12" id="KW-1185">Reference proteome</keyword>
<dbReference type="Gene3D" id="3.40.50.300">
    <property type="entry name" value="P-loop containing nucleotide triphosphate hydrolases"/>
    <property type="match status" value="2"/>
</dbReference>
<dbReference type="GO" id="GO:0005524">
    <property type="term" value="F:ATP binding"/>
    <property type="evidence" value="ECO:0007669"/>
    <property type="project" value="UniProtKB-KW"/>
</dbReference>
<evidence type="ECO:0000259" key="10">
    <source>
        <dbReference type="PROSITE" id="PS51194"/>
    </source>
</evidence>
<dbReference type="EC" id="3.6.4.13" evidence="1"/>
<keyword evidence="2" id="KW-0547">Nucleotide-binding</keyword>
<feature type="region of interest" description="Disordered" evidence="7">
    <location>
        <begin position="560"/>
        <end position="583"/>
    </location>
</feature>
<dbReference type="InterPro" id="IPR048333">
    <property type="entry name" value="HA2_WH"/>
</dbReference>
<keyword evidence="5" id="KW-0067">ATP-binding</keyword>
<evidence type="ECO:0000256" key="6">
    <source>
        <dbReference type="ARBA" id="ARBA00047984"/>
    </source>
</evidence>
<dbReference type="SMART" id="SM00487">
    <property type="entry name" value="DEXDc"/>
    <property type="match status" value="1"/>
</dbReference>
<dbReference type="InterPro" id="IPR007502">
    <property type="entry name" value="Helicase-assoc_dom"/>
</dbReference>
<gene>
    <name evidence="11" type="primary">Mo05314</name>
    <name evidence="11" type="ORF">E5Q_05314</name>
</gene>
<evidence type="ECO:0000256" key="3">
    <source>
        <dbReference type="ARBA" id="ARBA00022801"/>
    </source>
</evidence>
<dbReference type="CDD" id="cd23827">
    <property type="entry name" value="RWD_YLR419W-like"/>
    <property type="match status" value="1"/>
</dbReference>
<feature type="compositionally biased region" description="Polar residues" evidence="7">
    <location>
        <begin position="560"/>
        <end position="573"/>
    </location>
</feature>
<dbReference type="GO" id="GO:1990904">
    <property type="term" value="C:ribonucleoprotein complex"/>
    <property type="evidence" value="ECO:0007669"/>
    <property type="project" value="UniProtKB-ARBA"/>
</dbReference>
<feature type="domain" description="Helicase C-terminal" evidence="10">
    <location>
        <begin position="869"/>
        <end position="1035"/>
    </location>
</feature>
<dbReference type="FunFam" id="3.40.50.300:FF:000500">
    <property type="entry name" value="ATP-dependent RNA helicase DHX29"/>
    <property type="match status" value="1"/>
</dbReference>
<evidence type="ECO:0000313" key="12">
    <source>
        <dbReference type="Proteomes" id="UP000009131"/>
    </source>
</evidence>
<feature type="region of interest" description="Disordered" evidence="7">
    <location>
        <begin position="1"/>
        <end position="51"/>
    </location>
</feature>
<dbReference type="InterPro" id="IPR016135">
    <property type="entry name" value="UBQ-conjugating_enzyme/RWD"/>
</dbReference>
<dbReference type="GO" id="GO:0003724">
    <property type="term" value="F:RNA helicase activity"/>
    <property type="evidence" value="ECO:0007669"/>
    <property type="project" value="UniProtKB-EC"/>
</dbReference>
<dbReference type="InterPro" id="IPR011709">
    <property type="entry name" value="DEAD-box_helicase_OB_fold"/>
</dbReference>
<evidence type="ECO:0000259" key="8">
    <source>
        <dbReference type="PROSITE" id="PS50030"/>
    </source>
</evidence>
<dbReference type="PROSITE" id="PS51192">
    <property type="entry name" value="HELICASE_ATP_BIND_1"/>
    <property type="match status" value="1"/>
</dbReference>
<dbReference type="InterPro" id="IPR002464">
    <property type="entry name" value="DNA/RNA_helicase_DEAH_CS"/>
</dbReference>
<dbReference type="PANTHER" id="PTHR18934">
    <property type="entry name" value="ATP-DEPENDENT RNA HELICASE"/>
    <property type="match status" value="1"/>
</dbReference>
<dbReference type="Pfam" id="PF04408">
    <property type="entry name" value="WHD_HA2"/>
    <property type="match status" value="1"/>
</dbReference>
<dbReference type="Proteomes" id="UP000009131">
    <property type="component" value="Unassembled WGS sequence"/>
</dbReference>
<name>G7E717_MIXOS</name>
<dbReference type="GO" id="GO:0016787">
    <property type="term" value="F:hydrolase activity"/>
    <property type="evidence" value="ECO:0007669"/>
    <property type="project" value="UniProtKB-KW"/>
</dbReference>
<reference evidence="11 12" key="2">
    <citation type="journal article" date="2012" name="Open Biol.">
        <title>Characteristics of nucleosomes and linker DNA regions on the genome of the basidiomycete Mixia osmundae revealed by mono- and dinucleosome mapping.</title>
        <authorList>
            <person name="Nishida H."/>
            <person name="Kondo S."/>
            <person name="Matsumoto T."/>
            <person name="Suzuki Y."/>
            <person name="Yoshikawa H."/>
            <person name="Taylor T.D."/>
            <person name="Sugiyama J."/>
        </authorList>
    </citation>
    <scope>NUCLEOTIDE SEQUENCE [LARGE SCALE GENOMIC DNA]</scope>
    <source>
        <strain evidence="12">CBS 9802 / IAM 14324 / JCM 22182 / KY 12970</strain>
    </source>
</reference>
<dbReference type="Pfam" id="PF24385">
    <property type="entry name" value="DSRM_DHX29"/>
    <property type="match status" value="1"/>
</dbReference>
<keyword evidence="4" id="KW-0347">Helicase</keyword>
<comment type="catalytic activity">
    <reaction evidence="6">
        <text>ATP + H2O = ADP + phosphate + H(+)</text>
        <dbReference type="Rhea" id="RHEA:13065"/>
        <dbReference type="ChEBI" id="CHEBI:15377"/>
        <dbReference type="ChEBI" id="CHEBI:15378"/>
        <dbReference type="ChEBI" id="CHEBI:30616"/>
        <dbReference type="ChEBI" id="CHEBI:43474"/>
        <dbReference type="ChEBI" id="CHEBI:456216"/>
        <dbReference type="EC" id="3.6.4.13"/>
    </reaction>
</comment>
<sequence>MGKSKDAATPTAADKSALATHGPQGRKARAHIVSSGNSQKPAPAIDTSKQVFPGHTGKLPLNLLRERCNKLGWSAEVEAQRLGKDRWTCKCVLKRRNLKSGAMDEVILKPPSSIESEIRLPDCGSAAEARQLGSVYALYRFSNSLRLELQMPPTCRDYWRKLEAEKKASPKNKAWLWAEDPFQAASNAPAPRIEEPASSGQSTPSREIAKPVALSKGWQEAPEVRMSSDLRELVETTIRDLLPVYPEAALPSNEDDTSSVALTSEEQHVLARCTAQGFRQGHSEKALVFLRQSADHSTAQDPIVRSLLALPLQQAVEQYLQIHISEDDLPAHLRHRKPADANARVISSASDSDALKESWAIDRIVALGFPRPAAEEAYRSAEQHSGLAIDLLLRRLAFDETDPAWGQHSLLDTHHGDLGEMKERREEEVLALEAIYGSRFRWLDDDSFAIAMDSETDRAPALRIDLHDRSRYPSMCEECVALPTMIVTSDDAPPYIVLHLTATLLRACKEREDLAGIVQAGQGGLISELVELLSTIWERVSSHPPDFRAVLRPLVAESANITRASTPQPQPNGKPTKRTRQYRPVQAGDSAALQREYESCIAGAAYKKMLESRKKLPAWSMQQDIIDLVTSHRVSIVMGETGSGKTTQVPTFILDKALSTGKGGTCSIIVTQPRRVSAISVATRVAQERAETINSPHLVGYTIRGERKASPNCRLMFVTTGVLLRRLANDPQLAGVSHVVVDEVHERSLDSDLLLLELKHLLASNKHIKIVLMSATVDQALFAGYFNGAPCISLQGLAYPVQDFYLEDYLPTLGYVAPSTKPSRKYSAEEIARIEGSFKEHGVTEPAHISTLAMLTRSGKIDYGLIEALVSRLLIDTDDGAILIFMTGVAEIARLCELLRSTQTTSTLILPLHSNLSNSDQGRVFVVPPKGTRKIVVATNIAETSITIPDVVYVIDSGRVKENAFDPQSGLTRLVEQMTSKASSKQRRGRAGRVQAGQCYKLFSRYTEQEMADHALPEMLRTPLDSIVLGVMAVREHVDPRKYLSQAISPPSTAAIDQAWNTLLSLGAITGKGKDARITPLGRHLSLIPVDLKLGKMLVLGSIFRCIEPVVTGVACLASKPLFLNNPETRDEAQQARQRFAKERSDVLTSIAAFNACKQLKGRSALQRYCSETFISASAVMDIEMLQREFMTSLEQSGIISGRNDLNANAESLNLVKAILFAGTGNLARVQLPDAKYIAASSGNVRADHEAREVKFFDETGRVFIHPGSTLFGDPKLHHFVTYFSKALTTKPFIRDVTEIPLYAVLLFGGEIEVDFARGGLKIITQGKSDAWVRMRAWGRIGILATQLKRLLDAELDAMIESPESHASESSVIYALLRLLQSDGR</sequence>
<protein>
    <recommendedName>
        <fullName evidence="1">RNA helicase</fullName>
        <ecNumber evidence="1">3.6.4.13</ecNumber>
    </recommendedName>
</protein>
<comment type="caution">
    <text evidence="11">The sequence shown here is derived from an EMBL/GenBank/DDBJ whole genome shotgun (WGS) entry which is preliminary data.</text>
</comment>
<reference evidence="11 12" key="1">
    <citation type="journal article" date="2011" name="J. Gen. Appl. Microbiol.">
        <title>Draft genome sequencing of the enigmatic basidiomycete Mixia osmundae.</title>
        <authorList>
            <person name="Nishida H."/>
            <person name="Nagatsuka Y."/>
            <person name="Sugiyama J."/>
        </authorList>
    </citation>
    <scope>NUCLEOTIDE SEQUENCE [LARGE SCALE GENOMIC DNA]</scope>
    <source>
        <strain evidence="12">CBS 9802 / IAM 14324 / JCM 22182 / KY 12970</strain>
    </source>
</reference>
<dbReference type="CDD" id="cd17917">
    <property type="entry name" value="DEXHc_RHA-like"/>
    <property type="match status" value="1"/>
</dbReference>
<dbReference type="SMART" id="SM00490">
    <property type="entry name" value="HELICc"/>
    <property type="match status" value="1"/>
</dbReference>
<proteinExistence type="predicted"/>
<organism evidence="11 12">
    <name type="scientific">Mixia osmundae (strain CBS 9802 / IAM 14324 / JCM 22182 / KY 12970)</name>
    <dbReference type="NCBI Taxonomy" id="764103"/>
    <lineage>
        <taxon>Eukaryota</taxon>
        <taxon>Fungi</taxon>
        <taxon>Dikarya</taxon>
        <taxon>Basidiomycota</taxon>
        <taxon>Pucciniomycotina</taxon>
        <taxon>Mixiomycetes</taxon>
        <taxon>Mixiales</taxon>
        <taxon>Mixiaceae</taxon>
        <taxon>Mixia</taxon>
    </lineage>
</organism>
<dbReference type="InterPro" id="IPR056328">
    <property type="entry name" value="DSRM_DHX29"/>
</dbReference>
<feature type="domain" description="Helicase ATP-binding" evidence="9">
    <location>
        <begin position="626"/>
        <end position="795"/>
    </location>
</feature>
<dbReference type="CDD" id="cd18791">
    <property type="entry name" value="SF2_C_RHA"/>
    <property type="match status" value="1"/>
</dbReference>
<dbReference type="InterPro" id="IPR011545">
    <property type="entry name" value="DEAD/DEAH_box_helicase_dom"/>
</dbReference>
<dbReference type="Gene3D" id="1.20.120.1080">
    <property type="match status" value="1"/>
</dbReference>
<dbReference type="PROSITE" id="PS50030">
    <property type="entry name" value="UBA"/>
    <property type="match status" value="1"/>
</dbReference>
<dbReference type="PROSITE" id="PS00690">
    <property type="entry name" value="DEAH_ATP_HELICASE"/>
    <property type="match status" value="1"/>
</dbReference>
<dbReference type="STRING" id="764103.G7E717"/>
<dbReference type="eggNOG" id="KOG0920">
    <property type="taxonomic scope" value="Eukaryota"/>
</dbReference>
<dbReference type="InParanoid" id="G7E717"/>
<dbReference type="PANTHER" id="PTHR18934:SF267">
    <property type="entry name" value="ATP-DEPENDENT RNA HELICASE YLR419W-RELATED"/>
    <property type="match status" value="1"/>
</dbReference>
<dbReference type="SMART" id="SM00847">
    <property type="entry name" value="HA2"/>
    <property type="match status" value="1"/>
</dbReference>
<evidence type="ECO:0000256" key="7">
    <source>
        <dbReference type="SAM" id="MobiDB-lite"/>
    </source>
</evidence>
<evidence type="ECO:0000259" key="9">
    <source>
        <dbReference type="PROSITE" id="PS51192"/>
    </source>
</evidence>
<dbReference type="Pfam" id="PF07717">
    <property type="entry name" value="OB_NTP_bind"/>
    <property type="match status" value="1"/>
</dbReference>
<evidence type="ECO:0000256" key="5">
    <source>
        <dbReference type="ARBA" id="ARBA00022840"/>
    </source>
</evidence>
<evidence type="ECO:0000256" key="1">
    <source>
        <dbReference type="ARBA" id="ARBA00012552"/>
    </source>
</evidence>
<feature type="domain" description="UBA" evidence="8">
    <location>
        <begin position="354"/>
        <end position="395"/>
    </location>
</feature>
<evidence type="ECO:0000256" key="4">
    <source>
        <dbReference type="ARBA" id="ARBA00022806"/>
    </source>
</evidence>
<feature type="region of interest" description="Disordered" evidence="7">
    <location>
        <begin position="186"/>
        <end position="214"/>
    </location>
</feature>
<evidence type="ECO:0000256" key="2">
    <source>
        <dbReference type="ARBA" id="ARBA00022741"/>
    </source>
</evidence>
<dbReference type="GO" id="GO:0003723">
    <property type="term" value="F:RNA binding"/>
    <property type="evidence" value="ECO:0007669"/>
    <property type="project" value="TreeGrafter"/>
</dbReference>
<dbReference type="InterPro" id="IPR015940">
    <property type="entry name" value="UBA"/>
</dbReference>
<dbReference type="SUPFAM" id="SSF52540">
    <property type="entry name" value="P-loop containing nucleoside triphosphate hydrolases"/>
    <property type="match status" value="1"/>
</dbReference>
<dbReference type="InterPro" id="IPR001650">
    <property type="entry name" value="Helicase_C-like"/>
</dbReference>
<dbReference type="Gene3D" id="1.10.8.10">
    <property type="entry name" value="DNA helicase RuvA subunit, C-terminal domain"/>
    <property type="match status" value="1"/>
</dbReference>
<dbReference type="EMBL" id="BABT02000153">
    <property type="protein sequence ID" value="GAA98627.1"/>
    <property type="molecule type" value="Genomic_DNA"/>
</dbReference>
<dbReference type="PROSITE" id="PS51194">
    <property type="entry name" value="HELICASE_CTER"/>
    <property type="match status" value="1"/>
</dbReference>
<dbReference type="InterPro" id="IPR014001">
    <property type="entry name" value="Helicase_ATP-bd"/>
</dbReference>